<dbReference type="SUPFAM" id="SSF57850">
    <property type="entry name" value="RING/U-box"/>
    <property type="match status" value="1"/>
</dbReference>
<keyword evidence="4" id="KW-1185">Reference proteome</keyword>
<comment type="caution">
    <text evidence="3">The sequence shown here is derived from an EMBL/GenBank/DDBJ whole genome shotgun (WGS) entry which is preliminary data.</text>
</comment>
<protein>
    <recommendedName>
        <fullName evidence="2">RING-type domain-containing protein</fullName>
    </recommendedName>
</protein>
<dbReference type="Gene3D" id="3.30.40.10">
    <property type="entry name" value="Zinc/RING finger domain, C3HC4 (zinc finger)"/>
    <property type="match status" value="1"/>
</dbReference>
<proteinExistence type="predicted"/>
<dbReference type="AlphaFoldDB" id="A0A8X7VMI8"/>
<evidence type="ECO:0000313" key="3">
    <source>
        <dbReference type="EMBL" id="KAG2313575.1"/>
    </source>
</evidence>
<dbReference type="InterPro" id="IPR001841">
    <property type="entry name" value="Znf_RING"/>
</dbReference>
<dbReference type="OrthoDB" id="8062037at2759"/>
<sequence>MLRTKEPVLSVEDAITRIVPIAPPMTEIVDCYQSSELCSLCEKGYPKEDEIVHKTSCNHIFHPNCISRYLLSTPHCPV</sequence>
<evidence type="ECO:0000259" key="2">
    <source>
        <dbReference type="PROSITE" id="PS50089"/>
    </source>
</evidence>
<feature type="domain" description="RING-type" evidence="2">
    <location>
        <begin position="38"/>
        <end position="78"/>
    </location>
</feature>
<name>A0A8X7VMI8_BRACI</name>
<accession>A0A8X7VMI8</accession>
<dbReference type="PROSITE" id="PS50089">
    <property type="entry name" value="ZF_RING_2"/>
    <property type="match status" value="1"/>
</dbReference>
<dbReference type="Pfam" id="PF13639">
    <property type="entry name" value="zf-RING_2"/>
    <property type="match status" value="1"/>
</dbReference>
<keyword evidence="1" id="KW-0863">Zinc-finger</keyword>
<keyword evidence="1" id="KW-0862">Zinc</keyword>
<organism evidence="3 4">
    <name type="scientific">Brassica carinata</name>
    <name type="common">Ethiopian mustard</name>
    <name type="synonym">Abyssinian cabbage</name>
    <dbReference type="NCBI Taxonomy" id="52824"/>
    <lineage>
        <taxon>Eukaryota</taxon>
        <taxon>Viridiplantae</taxon>
        <taxon>Streptophyta</taxon>
        <taxon>Embryophyta</taxon>
        <taxon>Tracheophyta</taxon>
        <taxon>Spermatophyta</taxon>
        <taxon>Magnoliopsida</taxon>
        <taxon>eudicotyledons</taxon>
        <taxon>Gunneridae</taxon>
        <taxon>Pentapetalae</taxon>
        <taxon>rosids</taxon>
        <taxon>malvids</taxon>
        <taxon>Brassicales</taxon>
        <taxon>Brassicaceae</taxon>
        <taxon>Brassiceae</taxon>
        <taxon>Brassica</taxon>
    </lineage>
</organism>
<dbReference type="GO" id="GO:0008270">
    <property type="term" value="F:zinc ion binding"/>
    <property type="evidence" value="ECO:0007669"/>
    <property type="project" value="UniProtKB-KW"/>
</dbReference>
<dbReference type="InterPro" id="IPR013083">
    <property type="entry name" value="Znf_RING/FYVE/PHD"/>
</dbReference>
<gene>
    <name evidence="3" type="ORF">Bca52824_025132</name>
</gene>
<keyword evidence="1" id="KW-0479">Metal-binding</keyword>
<evidence type="ECO:0000256" key="1">
    <source>
        <dbReference type="PROSITE-ProRule" id="PRU00175"/>
    </source>
</evidence>
<reference evidence="3 4" key="1">
    <citation type="submission" date="2020-02" db="EMBL/GenBank/DDBJ databases">
        <authorList>
            <person name="Ma Q."/>
            <person name="Huang Y."/>
            <person name="Song X."/>
            <person name="Pei D."/>
        </authorList>
    </citation>
    <scope>NUCLEOTIDE SEQUENCE [LARGE SCALE GENOMIC DNA]</scope>
    <source>
        <strain evidence="3">Sxm20200214</strain>
        <tissue evidence="3">Leaf</tissue>
    </source>
</reference>
<dbReference type="Proteomes" id="UP000886595">
    <property type="component" value="Unassembled WGS sequence"/>
</dbReference>
<evidence type="ECO:0000313" key="4">
    <source>
        <dbReference type="Proteomes" id="UP000886595"/>
    </source>
</evidence>
<dbReference type="EMBL" id="JAAMPC010000005">
    <property type="protein sequence ID" value="KAG2313575.1"/>
    <property type="molecule type" value="Genomic_DNA"/>
</dbReference>